<reference evidence="12 13" key="1">
    <citation type="journal article" date="2015" name="Genome Announc.">
        <title>Expanding the biotechnology potential of lactobacilli through comparative genomics of 213 strains and associated genera.</title>
        <authorList>
            <person name="Sun Z."/>
            <person name="Harris H.M."/>
            <person name="McCann A."/>
            <person name="Guo C."/>
            <person name="Argimon S."/>
            <person name="Zhang W."/>
            <person name="Yang X."/>
            <person name="Jeffery I.B."/>
            <person name="Cooney J.C."/>
            <person name="Kagawa T.F."/>
            <person name="Liu W."/>
            <person name="Song Y."/>
            <person name="Salvetti E."/>
            <person name="Wrobel A."/>
            <person name="Rasinkangas P."/>
            <person name="Parkhill J."/>
            <person name="Rea M.C."/>
            <person name="O'Sullivan O."/>
            <person name="Ritari J."/>
            <person name="Douillard F.P."/>
            <person name="Paul Ross R."/>
            <person name="Yang R."/>
            <person name="Briner A.E."/>
            <person name="Felis G.E."/>
            <person name="de Vos W.M."/>
            <person name="Barrangou R."/>
            <person name="Klaenhammer T.R."/>
            <person name="Caufield P.W."/>
            <person name="Cui Y."/>
            <person name="Zhang H."/>
            <person name="O'Toole P.W."/>
        </authorList>
    </citation>
    <scope>NUCLEOTIDE SEQUENCE [LARGE SCALE GENOMIC DNA]</scope>
    <source>
        <strain evidence="12 13">DSM 4864</strain>
    </source>
</reference>
<dbReference type="SUPFAM" id="SSF52540">
    <property type="entry name" value="P-loop containing nucleoside triphosphate hydrolases"/>
    <property type="match status" value="1"/>
</dbReference>
<dbReference type="Gene3D" id="1.10.3210.30">
    <property type="match status" value="1"/>
</dbReference>
<dbReference type="InterPro" id="IPR027417">
    <property type="entry name" value="P-loop_NTPase"/>
</dbReference>
<dbReference type="SMART" id="SM00487">
    <property type="entry name" value="DEXDc"/>
    <property type="match status" value="1"/>
</dbReference>
<evidence type="ECO:0000256" key="7">
    <source>
        <dbReference type="ARBA" id="ARBA00022806"/>
    </source>
</evidence>
<keyword evidence="7" id="KW-0347">Helicase</keyword>
<evidence type="ECO:0000256" key="1">
    <source>
        <dbReference type="ARBA" id="ARBA00006847"/>
    </source>
</evidence>
<dbReference type="Proteomes" id="UP000050973">
    <property type="component" value="Unassembled WGS sequence"/>
</dbReference>
<dbReference type="InterPro" id="IPR006474">
    <property type="entry name" value="Helicase_Cas3_CRISPR-ass_core"/>
</dbReference>
<dbReference type="Gene3D" id="3.40.50.300">
    <property type="entry name" value="P-loop containing nucleotide triphosphate hydrolases"/>
    <property type="match status" value="2"/>
</dbReference>
<dbReference type="GO" id="GO:0016787">
    <property type="term" value="F:hydrolase activity"/>
    <property type="evidence" value="ECO:0007669"/>
    <property type="project" value="UniProtKB-KW"/>
</dbReference>
<comment type="caution">
    <text evidence="12">The sequence shown here is derived from an EMBL/GenBank/DDBJ whole genome shotgun (WGS) entry which is preliminary data.</text>
</comment>
<evidence type="ECO:0000313" key="12">
    <source>
        <dbReference type="EMBL" id="KRM16635.1"/>
    </source>
</evidence>
<comment type="similarity">
    <text evidence="1">In the N-terminal section; belongs to the CRISPR-associated nuclease Cas3-HD family.</text>
</comment>
<dbReference type="GO" id="GO:0046872">
    <property type="term" value="F:metal ion binding"/>
    <property type="evidence" value="ECO:0007669"/>
    <property type="project" value="UniProtKB-KW"/>
</dbReference>
<evidence type="ECO:0000259" key="10">
    <source>
        <dbReference type="PROSITE" id="PS51192"/>
    </source>
</evidence>
<feature type="domain" description="Helicase ATP-binding" evidence="10">
    <location>
        <begin position="309"/>
        <end position="511"/>
    </location>
</feature>
<dbReference type="GO" id="GO:0004518">
    <property type="term" value="F:nuclease activity"/>
    <property type="evidence" value="ECO:0007669"/>
    <property type="project" value="UniProtKB-KW"/>
</dbReference>
<feature type="domain" description="HD Cas3-type" evidence="11">
    <location>
        <begin position="25"/>
        <end position="232"/>
    </location>
</feature>
<dbReference type="AlphaFoldDB" id="A0A0R1WLJ1"/>
<dbReference type="InterPro" id="IPR038257">
    <property type="entry name" value="CRISPR-assoc_Cas3_HD_sf"/>
</dbReference>
<dbReference type="Pfam" id="PF18019">
    <property type="entry name" value="Cas3_HD"/>
    <property type="match status" value="1"/>
</dbReference>
<dbReference type="GO" id="GO:0003723">
    <property type="term" value="F:RNA binding"/>
    <property type="evidence" value="ECO:0007669"/>
    <property type="project" value="TreeGrafter"/>
</dbReference>
<evidence type="ECO:0000259" key="11">
    <source>
        <dbReference type="PROSITE" id="PS51643"/>
    </source>
</evidence>
<dbReference type="Pfam" id="PF18395">
    <property type="entry name" value="Cas3_C"/>
    <property type="match status" value="1"/>
</dbReference>
<dbReference type="Pfam" id="PF22590">
    <property type="entry name" value="Cas3-like_C_2"/>
    <property type="match status" value="1"/>
</dbReference>
<keyword evidence="3" id="KW-0540">Nuclease</keyword>
<dbReference type="NCBIfam" id="TIGR01596">
    <property type="entry name" value="cas3_HD"/>
    <property type="match status" value="1"/>
</dbReference>
<protein>
    <submittedName>
        <fullName evidence="12">CRISPR-associated helicase Cas3</fullName>
    </submittedName>
</protein>
<dbReference type="PROSITE" id="PS51192">
    <property type="entry name" value="HELICASE_ATP_BIND_1"/>
    <property type="match status" value="1"/>
</dbReference>
<dbReference type="InterPro" id="IPR050547">
    <property type="entry name" value="DEAD_box_RNA_helicases"/>
</dbReference>
<evidence type="ECO:0000256" key="6">
    <source>
        <dbReference type="ARBA" id="ARBA00022801"/>
    </source>
</evidence>
<keyword evidence="4" id="KW-0479">Metal-binding</keyword>
<dbReference type="Pfam" id="PF00270">
    <property type="entry name" value="DEAD"/>
    <property type="match status" value="1"/>
</dbReference>
<dbReference type="PANTHER" id="PTHR47963">
    <property type="entry name" value="DEAD-BOX ATP-DEPENDENT RNA HELICASE 47, MITOCHONDRIAL"/>
    <property type="match status" value="1"/>
</dbReference>
<dbReference type="NCBIfam" id="TIGR01587">
    <property type="entry name" value="cas3_core"/>
    <property type="match status" value="1"/>
</dbReference>
<dbReference type="InterPro" id="IPR011545">
    <property type="entry name" value="DEAD/DEAH_box_helicase_dom"/>
</dbReference>
<organism evidence="12 13">
    <name type="scientific">Limosilactobacillus oris DSM 4864</name>
    <dbReference type="NCBI Taxonomy" id="1423779"/>
    <lineage>
        <taxon>Bacteria</taxon>
        <taxon>Bacillati</taxon>
        <taxon>Bacillota</taxon>
        <taxon>Bacilli</taxon>
        <taxon>Lactobacillales</taxon>
        <taxon>Lactobacillaceae</taxon>
        <taxon>Limosilactobacillus</taxon>
    </lineage>
</organism>
<dbReference type="InterPro" id="IPR054712">
    <property type="entry name" value="Cas3-like_dom"/>
</dbReference>
<dbReference type="PROSITE" id="PS51643">
    <property type="entry name" value="HD_CAS3"/>
    <property type="match status" value="1"/>
</dbReference>
<evidence type="ECO:0000256" key="2">
    <source>
        <dbReference type="ARBA" id="ARBA00009046"/>
    </source>
</evidence>
<dbReference type="GO" id="GO:0051607">
    <property type="term" value="P:defense response to virus"/>
    <property type="evidence" value="ECO:0007669"/>
    <property type="project" value="UniProtKB-KW"/>
</dbReference>
<dbReference type="GO" id="GO:0005524">
    <property type="term" value="F:ATP binding"/>
    <property type="evidence" value="ECO:0007669"/>
    <property type="project" value="UniProtKB-KW"/>
</dbReference>
<sequence length="913" mass="103161">MGEYKMGKLSKQALSLWAKKENREGQELWLPLVAHLVDTKNVISWLYSHWLNDSQRQLLQQDLTASEIEQLVKFVGYFHDIGKATPAFQTKPSYNRDYALDDELTEKLLQSGFEKLAEYNPSSRSKSPHALAGETILENAGLNTFVGAIIGAHHGKTVGEFFDSQRQFNTYTSNYLLSDGNENLQAEWQKTQQELIDYGLSVTGFTSLEEVPQITQPQAVLLTGLLIMADWIASSEFLGTDQSQPMFPLISLDQGFTDLDMEQRFEQAITTWDISGHWTPQIISNVDQQYDKRWHFNPRPVQHLMSEVIGQIADPGIIIVEAPMGIGKTEIALTAAEQLAFMTGASGLFMGLPTQATSNAMFSRVDKWVDKLAKEENVSLPIRLMHGKAQFNREMKSLPNAQNIDSPNSVVVNSWFSGKKSMLADFSIGTIDHLLLMSLKQKHLFLRHLGLSGKIVIIDEIHAYDTYMSSYLKRALQWLGTYHIPVIALSATLPKEKRTELVKAYYRGKYGHQLEQTDNAWRDSQAYPLLTYLDGTEVKQYNQFPKPTKSQEVKVVRLDCDDQQLVAKVADSIKNGGIAGVIVNTVKRAQELSRLLPKGLPQIVLHSAFLAPDRTRLEERLQAAIGKGAERPEKLVVIGTQVLEQSLDIDFDVLFTDIAPVDLILQRMGRLHRHDIHRPTGLATPTTYVLGINAFGDYGDANEAIYEKYWLMKTDHFLPETVKLPADISPLVQAVYDPVTDKEVSEIEEASAQTEQAEKIAKRKARVYQIAVPKEHENLYGWLDRDQQGIANDDAAAEAAVRDIKETLEVVMIKHTPVGDFLVDGRNLTDVDESEIAQQVIRLPNRITPDIAKAIDELEKRTDKYYHNWQDSRWLKGMLALPLDERLSAELLGWRLSYSPQLGLQYEKDEENE</sequence>
<dbReference type="CDD" id="cd09641">
    <property type="entry name" value="Cas3''_I"/>
    <property type="match status" value="1"/>
</dbReference>
<evidence type="ECO:0000256" key="4">
    <source>
        <dbReference type="ARBA" id="ARBA00022723"/>
    </source>
</evidence>
<dbReference type="CDD" id="cd17930">
    <property type="entry name" value="DEXHc_cas3"/>
    <property type="match status" value="1"/>
</dbReference>
<dbReference type="PANTHER" id="PTHR47963:SF9">
    <property type="entry name" value="CRISPR-ASSOCIATED ENDONUCLEASE_HELICASE CAS3"/>
    <property type="match status" value="1"/>
</dbReference>
<gene>
    <name evidence="12" type="ORF">FC49_GL000738</name>
</gene>
<dbReference type="GO" id="GO:0003724">
    <property type="term" value="F:RNA helicase activity"/>
    <property type="evidence" value="ECO:0007669"/>
    <property type="project" value="TreeGrafter"/>
</dbReference>
<name>A0A0R1WLJ1_9LACO</name>
<evidence type="ECO:0000256" key="9">
    <source>
        <dbReference type="ARBA" id="ARBA00023118"/>
    </source>
</evidence>
<dbReference type="EMBL" id="AZGE01000002">
    <property type="protein sequence ID" value="KRM16635.1"/>
    <property type="molecule type" value="Genomic_DNA"/>
</dbReference>
<dbReference type="PATRIC" id="fig|1423779.3.peg.753"/>
<evidence type="ECO:0000256" key="8">
    <source>
        <dbReference type="ARBA" id="ARBA00022840"/>
    </source>
</evidence>
<dbReference type="InterPro" id="IPR014001">
    <property type="entry name" value="Helicase_ATP-bd"/>
</dbReference>
<keyword evidence="5" id="KW-0547">Nucleotide-binding</keyword>
<accession>A0A0R1WLJ1</accession>
<dbReference type="InterPro" id="IPR006483">
    <property type="entry name" value="CRISPR-assoc_Cas3_HD"/>
</dbReference>
<evidence type="ECO:0000256" key="5">
    <source>
        <dbReference type="ARBA" id="ARBA00022741"/>
    </source>
</evidence>
<keyword evidence="9" id="KW-0051">Antiviral defense</keyword>
<comment type="similarity">
    <text evidence="2">In the central section; belongs to the CRISPR-associated helicase Cas3 family.</text>
</comment>
<keyword evidence="8" id="KW-0067">ATP-binding</keyword>
<dbReference type="InterPro" id="IPR041372">
    <property type="entry name" value="Cas3_C"/>
</dbReference>
<keyword evidence="6" id="KW-0378">Hydrolase</keyword>
<evidence type="ECO:0000256" key="3">
    <source>
        <dbReference type="ARBA" id="ARBA00022722"/>
    </source>
</evidence>
<proteinExistence type="inferred from homology"/>
<evidence type="ECO:0000313" key="13">
    <source>
        <dbReference type="Proteomes" id="UP000050973"/>
    </source>
</evidence>